<keyword evidence="8" id="KW-0464">Manganese</keyword>
<feature type="binding site" evidence="8">
    <location>
        <position position="949"/>
    </location>
    <ligand>
        <name>Mn(2+)</name>
        <dbReference type="ChEBI" id="CHEBI:29035"/>
    </ligand>
</feature>
<gene>
    <name evidence="11" type="ORF">PUN28_009057</name>
</gene>
<protein>
    <recommendedName>
        <fullName evidence="10">FAM20 C-terminal domain-containing protein</fullName>
    </recommendedName>
</protein>
<dbReference type="Proteomes" id="UP001430953">
    <property type="component" value="Unassembled WGS sequence"/>
</dbReference>
<keyword evidence="12" id="KW-1185">Reference proteome</keyword>
<feature type="binding site" evidence="7">
    <location>
        <begin position="860"/>
        <end position="863"/>
    </location>
    <ligand>
        <name>ATP</name>
        <dbReference type="ChEBI" id="CHEBI:30616"/>
    </ligand>
</feature>
<dbReference type="GO" id="GO:0046872">
    <property type="term" value="F:metal ion binding"/>
    <property type="evidence" value="ECO:0007669"/>
    <property type="project" value="UniProtKB-KW"/>
</dbReference>
<dbReference type="GO" id="GO:0004674">
    <property type="term" value="F:protein serine/threonine kinase activity"/>
    <property type="evidence" value="ECO:0007669"/>
    <property type="project" value="TreeGrafter"/>
</dbReference>
<comment type="subcellular location">
    <subcellularLocation>
        <location evidence="1">Golgi apparatus</location>
    </subcellularLocation>
</comment>
<keyword evidence="5" id="KW-0325">Glycoprotein</keyword>
<evidence type="ECO:0000256" key="6">
    <source>
        <dbReference type="PIRSR" id="PIRSR624869-1"/>
    </source>
</evidence>
<proteinExistence type="inferred from homology"/>
<dbReference type="InterPro" id="IPR024869">
    <property type="entry name" value="FAM20"/>
</dbReference>
<dbReference type="CDD" id="cd10314">
    <property type="entry name" value="FAM20_C"/>
    <property type="match status" value="1"/>
</dbReference>
<feature type="binding site" evidence="7">
    <location>
        <position position="778"/>
    </location>
    <ligand>
        <name>ATP</name>
        <dbReference type="ChEBI" id="CHEBI:30616"/>
    </ligand>
</feature>
<keyword evidence="7" id="KW-0067">ATP-binding</keyword>
<keyword evidence="7" id="KW-0547">Nucleotide-binding</keyword>
<evidence type="ECO:0000256" key="3">
    <source>
        <dbReference type="ARBA" id="ARBA00023034"/>
    </source>
</evidence>
<dbReference type="GO" id="GO:0005524">
    <property type="term" value="F:ATP binding"/>
    <property type="evidence" value="ECO:0007669"/>
    <property type="project" value="UniProtKB-KW"/>
</dbReference>
<feature type="binding site" evidence="8">
    <location>
        <position position="778"/>
    </location>
    <ligand>
        <name>Mn(2+)</name>
        <dbReference type="ChEBI" id="CHEBI:29035"/>
    </ligand>
</feature>
<keyword evidence="4" id="KW-1015">Disulfide bond</keyword>
<comment type="caution">
    <text evidence="11">The sequence shown here is derived from an EMBL/GenBank/DDBJ whole genome shotgun (WGS) entry which is preliminary data.</text>
</comment>
<accession>A0AAW2FRZ6</accession>
<evidence type="ECO:0000256" key="4">
    <source>
        <dbReference type="ARBA" id="ARBA00023157"/>
    </source>
</evidence>
<reference evidence="11 12" key="1">
    <citation type="submission" date="2023-03" db="EMBL/GenBank/DDBJ databases">
        <title>High recombination rates correlate with genetic variation in Cardiocondyla obscurior ants.</title>
        <authorList>
            <person name="Errbii M."/>
        </authorList>
    </citation>
    <scope>NUCLEOTIDE SEQUENCE [LARGE SCALE GENOMIC DNA]</scope>
    <source>
        <strain evidence="11">Alpha-2009</strain>
        <tissue evidence="11">Whole body</tissue>
    </source>
</reference>
<comment type="similarity">
    <text evidence="2">Belongs to the FAM20 family.</text>
</comment>
<dbReference type="EMBL" id="JADYXP020000008">
    <property type="protein sequence ID" value="KAL0118118.1"/>
    <property type="molecule type" value="Genomic_DNA"/>
</dbReference>
<feature type="binding site" evidence="7">
    <location>
        <position position="741"/>
    </location>
    <ligand>
        <name>ATP</name>
        <dbReference type="ChEBI" id="CHEBI:30616"/>
    </ligand>
</feature>
<feature type="compositionally biased region" description="Basic and acidic residues" evidence="9">
    <location>
        <begin position="333"/>
        <end position="355"/>
    </location>
</feature>
<dbReference type="InterPro" id="IPR009581">
    <property type="entry name" value="FAM20_C"/>
</dbReference>
<name>A0AAW2FRZ6_9HYME</name>
<evidence type="ECO:0000313" key="11">
    <source>
        <dbReference type="EMBL" id="KAL0118118.1"/>
    </source>
</evidence>
<feature type="compositionally biased region" description="Polar residues" evidence="9">
    <location>
        <begin position="255"/>
        <end position="265"/>
    </location>
</feature>
<feature type="binding site" evidence="7">
    <location>
        <position position="757"/>
    </location>
    <ligand>
        <name>ATP</name>
        <dbReference type="ChEBI" id="CHEBI:30616"/>
    </ligand>
</feature>
<feature type="binding site" evidence="7">
    <location>
        <position position="949"/>
    </location>
    <ligand>
        <name>ATP</name>
        <dbReference type="ChEBI" id="CHEBI:30616"/>
    </ligand>
</feature>
<sequence>MQLTKKDGRKNVELSKSTFEENVCSVTNDTEKIPRPTIKSSSPLQWKYIPDDSQLTEGIVRDDFILTKNLISLSEKEENIPVVLRVGRNAEDNFSLTKDPYSLANKHIFTNKQDVSALEREKDIPEENVSPRLTKNIVRNSLSRKSPCAVSERDISLTEKEEKLSRSTRKSIQESPLTKKYSYLTAGNQTARVSFSRLKQIKNDSINQCVITHRRYLAGDARQPNRGSEKKVRKGSNSVRKVKRSPPPEEDWLGQESTGSDNNGSADKCDSVVTCKLMVSNSYAERQSVAEPPEEHIKIFKISPPRHKRLIDNYGSAAPVDFAEGESVPECPSFEKEPKDSKDPASRANDGDKNSKYQVIEVQEPVVTLSEPIREKNESGEITTSQVTEVDIYNLLTFNVIHNLEAPHQQLTQRDTGDPFDINRELHEPVDPFIIRAKEDFGKTCISKKSLDKREDPSVKARSSEGTVKNSSVKKCAVNSSRSKVTGNFRVLNNQRLIGKPSVITGRQLDNSQLALIGRKPLGSEKKLKPIDKRSRENPKMRLNVRLIRIRDKLVLCLSALAIVFTLLLVMDLQMDLGYSGHHLNPSHARVRIGDPPDADTVYNNFRRRFLQRGNGSREQANSDVTSAVEKSRKNEATPVSSTMRKHDDFTDLVDLVVNGYAANVDEGVARISGEDRDYNPTIREMRKMTIKKNSTTLEKFHLQISRLELYAEDSKYVDQLLHEMATKPILHVVQKDGGTQLKLVIDYGDNMQALFKPMRFPREQQTLPNHFYFTDFERHTAEIASFHLDRLLGFRRAMPVTGRTLNVTTEVYQIADGELLKTFFVSPAGNLCFHGKCSYYCDTAHAVCGSPDTLEGSFAAFLPDKAFAARKAWRHPWRRSYHKRKKAQWEHDSDYCSLVREIPPYDEGRRLLDLMDMAVFDFLTGNMDRHHYETFRIFGNDSFTLHLDHGRGFGKPFHDETSILAPLLQCCVIRQTTLSTLLRFHNGPTQLSTAMRQSMAKDPVAPVLWEPHLNALDRRINIILQAVRDCIARENSSQQVVHSDKIDSKL</sequence>
<comment type="cofactor">
    <cofactor evidence="8">
        <name>Mn(2+)</name>
        <dbReference type="ChEBI" id="CHEBI:29035"/>
    </cofactor>
</comment>
<feature type="compositionally biased region" description="Polar residues" evidence="9">
    <location>
        <begin position="614"/>
        <end position="626"/>
    </location>
</feature>
<evidence type="ECO:0000259" key="10">
    <source>
        <dbReference type="Pfam" id="PF06702"/>
    </source>
</evidence>
<dbReference type="GO" id="GO:0005794">
    <property type="term" value="C:Golgi apparatus"/>
    <property type="evidence" value="ECO:0007669"/>
    <property type="project" value="UniProtKB-SubCell"/>
</dbReference>
<feature type="region of interest" description="Disordered" evidence="9">
    <location>
        <begin position="613"/>
        <end position="644"/>
    </location>
</feature>
<feature type="domain" description="FAM20 C-terminal" evidence="10">
    <location>
        <begin position="824"/>
        <end position="1039"/>
    </location>
</feature>
<dbReference type="AlphaFoldDB" id="A0AAW2FRZ6"/>
<organism evidence="11 12">
    <name type="scientific">Cardiocondyla obscurior</name>
    <dbReference type="NCBI Taxonomy" id="286306"/>
    <lineage>
        <taxon>Eukaryota</taxon>
        <taxon>Metazoa</taxon>
        <taxon>Ecdysozoa</taxon>
        <taxon>Arthropoda</taxon>
        <taxon>Hexapoda</taxon>
        <taxon>Insecta</taxon>
        <taxon>Pterygota</taxon>
        <taxon>Neoptera</taxon>
        <taxon>Endopterygota</taxon>
        <taxon>Hymenoptera</taxon>
        <taxon>Apocrita</taxon>
        <taxon>Aculeata</taxon>
        <taxon>Formicoidea</taxon>
        <taxon>Formicidae</taxon>
        <taxon>Myrmicinae</taxon>
        <taxon>Cardiocondyla</taxon>
    </lineage>
</organism>
<keyword evidence="8" id="KW-0479">Metal-binding</keyword>
<dbReference type="Pfam" id="PF06702">
    <property type="entry name" value="Fam20C"/>
    <property type="match status" value="1"/>
</dbReference>
<dbReference type="PANTHER" id="PTHR12450:SF22">
    <property type="entry name" value="EXTRACELLULAR SERINE_THREONINE PROTEIN CG31145"/>
    <property type="match status" value="1"/>
</dbReference>
<evidence type="ECO:0000256" key="5">
    <source>
        <dbReference type="ARBA" id="ARBA00023180"/>
    </source>
</evidence>
<evidence type="ECO:0000256" key="9">
    <source>
        <dbReference type="SAM" id="MobiDB-lite"/>
    </source>
</evidence>
<feature type="binding site" evidence="7">
    <location>
        <position position="934"/>
    </location>
    <ligand>
        <name>ATP</name>
        <dbReference type="ChEBI" id="CHEBI:30616"/>
    </ligand>
</feature>
<evidence type="ECO:0000256" key="8">
    <source>
        <dbReference type="PIRSR" id="PIRSR624869-3"/>
    </source>
</evidence>
<evidence type="ECO:0000313" key="12">
    <source>
        <dbReference type="Proteomes" id="UP001430953"/>
    </source>
</evidence>
<keyword evidence="3" id="KW-0333">Golgi apparatus</keyword>
<feature type="region of interest" description="Disordered" evidence="9">
    <location>
        <begin position="324"/>
        <end position="356"/>
    </location>
</feature>
<feature type="region of interest" description="Disordered" evidence="9">
    <location>
        <begin position="220"/>
        <end position="267"/>
    </location>
</feature>
<evidence type="ECO:0000256" key="1">
    <source>
        <dbReference type="ARBA" id="ARBA00004555"/>
    </source>
</evidence>
<evidence type="ECO:0000256" key="7">
    <source>
        <dbReference type="PIRSR" id="PIRSR624869-2"/>
    </source>
</evidence>
<evidence type="ECO:0000256" key="2">
    <source>
        <dbReference type="ARBA" id="ARBA00006557"/>
    </source>
</evidence>
<dbReference type="PANTHER" id="PTHR12450">
    <property type="entry name" value="DENTIN MATRIX PROTEIN 4 PROTEIN FAM20"/>
    <property type="match status" value="1"/>
</dbReference>
<feature type="active site" evidence="6">
    <location>
        <position position="929"/>
    </location>
</feature>